<proteinExistence type="predicted"/>
<evidence type="ECO:0000313" key="1">
    <source>
        <dbReference type="EMBL" id="JAH52909.1"/>
    </source>
</evidence>
<sequence>MSERLHKRKIIHKMTKTK</sequence>
<organism evidence="1">
    <name type="scientific">Anguilla anguilla</name>
    <name type="common">European freshwater eel</name>
    <name type="synonym">Muraena anguilla</name>
    <dbReference type="NCBI Taxonomy" id="7936"/>
    <lineage>
        <taxon>Eukaryota</taxon>
        <taxon>Metazoa</taxon>
        <taxon>Chordata</taxon>
        <taxon>Craniata</taxon>
        <taxon>Vertebrata</taxon>
        <taxon>Euteleostomi</taxon>
        <taxon>Actinopterygii</taxon>
        <taxon>Neopterygii</taxon>
        <taxon>Teleostei</taxon>
        <taxon>Anguilliformes</taxon>
        <taxon>Anguillidae</taxon>
        <taxon>Anguilla</taxon>
    </lineage>
</organism>
<reference evidence="1" key="2">
    <citation type="journal article" date="2015" name="Fish Shellfish Immunol.">
        <title>Early steps in the European eel (Anguilla anguilla)-Vibrio vulnificus interaction in the gills: Role of the RtxA13 toxin.</title>
        <authorList>
            <person name="Callol A."/>
            <person name="Pajuelo D."/>
            <person name="Ebbesson L."/>
            <person name="Teles M."/>
            <person name="MacKenzie S."/>
            <person name="Amaro C."/>
        </authorList>
    </citation>
    <scope>NUCLEOTIDE SEQUENCE</scope>
</reference>
<accession>A0A0E9TGX0</accession>
<dbReference type="EMBL" id="GBXM01055668">
    <property type="protein sequence ID" value="JAH52909.1"/>
    <property type="molecule type" value="Transcribed_RNA"/>
</dbReference>
<reference evidence="1" key="1">
    <citation type="submission" date="2014-11" db="EMBL/GenBank/DDBJ databases">
        <authorList>
            <person name="Amaro Gonzalez C."/>
        </authorList>
    </citation>
    <scope>NUCLEOTIDE SEQUENCE</scope>
</reference>
<name>A0A0E9TGX0_ANGAN</name>
<protein>
    <submittedName>
        <fullName evidence="1">Uncharacterized protein</fullName>
    </submittedName>
</protein>
<dbReference type="AlphaFoldDB" id="A0A0E9TGX0"/>